<dbReference type="PROSITE" id="PS00839">
    <property type="entry name" value="SUMT_1"/>
    <property type="match status" value="1"/>
</dbReference>
<dbReference type="GO" id="GO:0004851">
    <property type="term" value="F:uroporphyrin-III C-methyltransferase activity"/>
    <property type="evidence" value="ECO:0007669"/>
    <property type="project" value="UniProtKB-EC"/>
</dbReference>
<evidence type="ECO:0000313" key="14">
    <source>
        <dbReference type="Proteomes" id="UP000184603"/>
    </source>
</evidence>
<dbReference type="InterPro" id="IPR050161">
    <property type="entry name" value="Siro_Cobalamin_biosynth"/>
</dbReference>
<dbReference type="Gene3D" id="3.40.1010.10">
    <property type="entry name" value="Cobalt-precorrin-4 Transmethylase, Domain 1"/>
    <property type="match status" value="1"/>
</dbReference>
<feature type="domain" description="Tetrapyrrole methylase" evidence="11">
    <location>
        <begin position="26"/>
        <end position="239"/>
    </location>
</feature>
<evidence type="ECO:0000256" key="6">
    <source>
        <dbReference type="ARBA" id="ARBA00022691"/>
    </source>
</evidence>
<dbReference type="Proteomes" id="UP000184603">
    <property type="component" value="Unassembled WGS sequence"/>
</dbReference>
<dbReference type="NCBIfam" id="TIGR01469">
    <property type="entry name" value="cobA_cysG_Cterm"/>
    <property type="match status" value="1"/>
</dbReference>
<dbReference type="CDD" id="cd06578">
    <property type="entry name" value="HemD"/>
    <property type="match status" value="1"/>
</dbReference>
<dbReference type="Gene3D" id="3.40.50.10090">
    <property type="match status" value="2"/>
</dbReference>
<evidence type="ECO:0000256" key="1">
    <source>
        <dbReference type="ARBA" id="ARBA00005879"/>
    </source>
</evidence>
<keyword evidence="14" id="KW-1185">Reference proteome</keyword>
<evidence type="ECO:0000256" key="5">
    <source>
        <dbReference type="ARBA" id="ARBA00022679"/>
    </source>
</evidence>
<dbReference type="CDD" id="cd11642">
    <property type="entry name" value="SUMT"/>
    <property type="match status" value="1"/>
</dbReference>
<dbReference type="InterPro" id="IPR014777">
    <property type="entry name" value="4pyrrole_Mease_sub1"/>
</dbReference>
<dbReference type="FunFam" id="3.30.950.10:FF:000001">
    <property type="entry name" value="Siroheme synthase"/>
    <property type="match status" value="1"/>
</dbReference>
<dbReference type="InterPro" id="IPR036108">
    <property type="entry name" value="4pyrrol_syn_uPrphyn_synt_sf"/>
</dbReference>
<evidence type="ECO:0000256" key="8">
    <source>
        <dbReference type="ARBA" id="ARBA00025705"/>
    </source>
</evidence>
<dbReference type="GO" id="GO:0009236">
    <property type="term" value="P:cobalamin biosynthetic process"/>
    <property type="evidence" value="ECO:0007669"/>
    <property type="project" value="UniProtKB-KW"/>
</dbReference>
<dbReference type="SUPFAM" id="SSF53790">
    <property type="entry name" value="Tetrapyrrole methylase"/>
    <property type="match status" value="1"/>
</dbReference>
<dbReference type="InterPro" id="IPR003754">
    <property type="entry name" value="4pyrrol_synth_uPrphyn_synth"/>
</dbReference>
<dbReference type="Pfam" id="PF00590">
    <property type="entry name" value="TP_methylase"/>
    <property type="match status" value="1"/>
</dbReference>
<evidence type="ECO:0000259" key="12">
    <source>
        <dbReference type="Pfam" id="PF02602"/>
    </source>
</evidence>
<dbReference type="InterPro" id="IPR035996">
    <property type="entry name" value="4pyrrol_Methylase_sf"/>
</dbReference>
<evidence type="ECO:0000256" key="10">
    <source>
        <dbReference type="RuleBase" id="RU003960"/>
    </source>
</evidence>
<dbReference type="STRING" id="1121416.SAMN02745220_01884"/>
<keyword evidence="5 10" id="KW-0808">Transferase</keyword>
<reference evidence="13 14" key="1">
    <citation type="submission" date="2016-12" db="EMBL/GenBank/DDBJ databases">
        <authorList>
            <person name="Song W.-J."/>
            <person name="Kurnit D.M."/>
        </authorList>
    </citation>
    <scope>NUCLEOTIDE SEQUENCE [LARGE SCALE GENOMIC DNA]</scope>
    <source>
        <strain evidence="13 14">DSM 18488</strain>
    </source>
</reference>
<evidence type="ECO:0000256" key="9">
    <source>
        <dbReference type="ARBA" id="ARBA00060548"/>
    </source>
</evidence>
<dbReference type="FunFam" id="3.40.1010.10:FF:000001">
    <property type="entry name" value="Siroheme synthase"/>
    <property type="match status" value="1"/>
</dbReference>
<evidence type="ECO:0000256" key="3">
    <source>
        <dbReference type="ARBA" id="ARBA00022573"/>
    </source>
</evidence>
<dbReference type="PANTHER" id="PTHR45790:SF3">
    <property type="entry name" value="S-ADENOSYL-L-METHIONINE-DEPENDENT UROPORPHYRINOGEN III METHYLTRANSFERASE, CHLOROPLASTIC"/>
    <property type="match status" value="1"/>
</dbReference>
<dbReference type="PANTHER" id="PTHR45790">
    <property type="entry name" value="SIROHEME SYNTHASE-RELATED"/>
    <property type="match status" value="1"/>
</dbReference>
<evidence type="ECO:0000256" key="7">
    <source>
        <dbReference type="ARBA" id="ARBA00023244"/>
    </source>
</evidence>
<keyword evidence="6" id="KW-0949">S-adenosyl-L-methionine</keyword>
<dbReference type="InterPro" id="IPR003043">
    <property type="entry name" value="Uropor_MeTrfase_CS"/>
</dbReference>
<evidence type="ECO:0000256" key="2">
    <source>
        <dbReference type="ARBA" id="ARBA00012162"/>
    </source>
</evidence>
<gene>
    <name evidence="13" type="ORF">SAMN02745220_01884</name>
</gene>
<dbReference type="Pfam" id="PF02602">
    <property type="entry name" value="HEM4"/>
    <property type="match status" value="1"/>
</dbReference>
<organism evidence="13 14">
    <name type="scientific">Desulfopila aestuarii DSM 18488</name>
    <dbReference type="NCBI Taxonomy" id="1121416"/>
    <lineage>
        <taxon>Bacteria</taxon>
        <taxon>Pseudomonadati</taxon>
        <taxon>Thermodesulfobacteriota</taxon>
        <taxon>Desulfobulbia</taxon>
        <taxon>Desulfobulbales</taxon>
        <taxon>Desulfocapsaceae</taxon>
        <taxon>Desulfopila</taxon>
    </lineage>
</organism>
<proteinExistence type="inferred from homology"/>
<dbReference type="InterPro" id="IPR000878">
    <property type="entry name" value="4pyrrol_Mease"/>
</dbReference>
<protein>
    <recommendedName>
        <fullName evidence="2">uroporphyrinogen-III C-methyltransferase</fullName>
        <ecNumber evidence="2">2.1.1.107</ecNumber>
    </recommendedName>
</protein>
<name>A0A1M7Y522_9BACT</name>
<dbReference type="GO" id="GO:0019354">
    <property type="term" value="P:siroheme biosynthetic process"/>
    <property type="evidence" value="ECO:0007669"/>
    <property type="project" value="UniProtKB-UniPathway"/>
</dbReference>
<comment type="pathway">
    <text evidence="8">Porphyrin-containing compound metabolism; siroheme biosynthesis; precorrin-2 from uroporphyrinogen III: step 1/1.</text>
</comment>
<comment type="similarity">
    <text evidence="1 10">Belongs to the precorrin methyltransferase family.</text>
</comment>
<evidence type="ECO:0000313" key="13">
    <source>
        <dbReference type="EMBL" id="SHO47477.1"/>
    </source>
</evidence>
<dbReference type="GO" id="GO:0004852">
    <property type="term" value="F:uroporphyrinogen-III synthase activity"/>
    <property type="evidence" value="ECO:0007669"/>
    <property type="project" value="InterPro"/>
</dbReference>
<keyword evidence="4 10" id="KW-0489">Methyltransferase</keyword>
<keyword evidence="7" id="KW-0627">Porphyrin biosynthesis</keyword>
<dbReference type="NCBIfam" id="NF004790">
    <property type="entry name" value="PRK06136.1"/>
    <property type="match status" value="1"/>
</dbReference>
<dbReference type="InterPro" id="IPR014776">
    <property type="entry name" value="4pyrrole_Mease_sub2"/>
</dbReference>
<dbReference type="UniPathway" id="UPA00262">
    <property type="reaction ID" value="UER00211"/>
</dbReference>
<evidence type="ECO:0000259" key="11">
    <source>
        <dbReference type="Pfam" id="PF00590"/>
    </source>
</evidence>
<comment type="pathway">
    <text evidence="9">Cofactor biosynthesis; adenosylcobalamin biosynthesis; precorrin-2 from uroporphyrinogen III: step 1/1.</text>
</comment>
<dbReference type="EMBL" id="FRFE01000007">
    <property type="protein sequence ID" value="SHO47477.1"/>
    <property type="molecule type" value="Genomic_DNA"/>
</dbReference>
<evidence type="ECO:0000256" key="4">
    <source>
        <dbReference type="ARBA" id="ARBA00022603"/>
    </source>
</evidence>
<dbReference type="GO" id="GO:0032259">
    <property type="term" value="P:methylation"/>
    <property type="evidence" value="ECO:0007669"/>
    <property type="project" value="UniProtKB-KW"/>
</dbReference>
<feature type="domain" description="Tetrapyrrole biosynthesis uroporphyrinogen III synthase" evidence="12">
    <location>
        <begin position="290"/>
        <end position="522"/>
    </location>
</feature>
<accession>A0A1M7Y522</accession>
<dbReference type="Gene3D" id="3.30.950.10">
    <property type="entry name" value="Methyltransferase, Cobalt-precorrin-4 Transmethylase, Domain 2"/>
    <property type="match status" value="1"/>
</dbReference>
<dbReference type="EC" id="2.1.1.107" evidence="2"/>
<sequence>MIGPGRCGAVGMKVMEEQTKNNRCGKVYLVGAGPGDPGLITVRGKYLLEKAEVLVYDYLASKKLLKYVPKDATFIYAGKRGGVKHTHTQEEINQMLVDHAKAGKIVVRLKGGDPFIFGRGGEEVQELYKAGVPFEVVPGVTSATAAATYAGIPITHRDFTASVAFLTGHEDPTKENSNIDWSKLATGAGTLVVYMGIKNLPTIVENLIKYGRDPQTPVAVVRWASTPEQRSVVGTLETIVTIVKDAGITPPSLIIIGEVVKLKESVDWYEKRPLFGRKIIVTRTRDQASELVAGLEEAGANCLEYSTINIEPVQSYDVLDSELERLNEYHWIIFTSLNGVKYFFERLHGRGMDARDLKGPDIAVIGKSTADYLLTFGVNADLIPNVFTGEGLAESLLDQGVEGRNILIPRALQAREILPETLRGAGAQVTIAPVYRNVPPQGRKDALRADLEEGTVDMITFTSSSTVRNFLTMVDAADNEELQQLLKGVKIAAIGPITAKTVTDNGLRVDIQPKEHTIPAMVREVVDFFTAGR</sequence>
<dbReference type="PROSITE" id="PS00840">
    <property type="entry name" value="SUMT_2"/>
    <property type="match status" value="1"/>
</dbReference>
<keyword evidence="3" id="KW-0169">Cobalamin biosynthesis</keyword>
<dbReference type="AlphaFoldDB" id="A0A1M7Y522"/>
<dbReference type="SUPFAM" id="SSF69618">
    <property type="entry name" value="HemD-like"/>
    <property type="match status" value="1"/>
</dbReference>
<dbReference type="InterPro" id="IPR006366">
    <property type="entry name" value="CobA/CysG_C"/>
</dbReference>